<name>X1EA57_9ZZZZ</name>
<sequence>IAKVVTKGVGEGQSYDKVAREIKSRFNQFAVGKPQLHIQSRAHLVAV</sequence>
<accession>X1EA57</accession>
<feature type="non-terminal residue" evidence="1">
    <location>
        <position position="47"/>
    </location>
</feature>
<reference evidence="1" key="1">
    <citation type="journal article" date="2014" name="Front. Microbiol.">
        <title>High frequency of phylogenetically diverse reductive dehalogenase-homologous genes in deep subseafloor sedimentary metagenomes.</title>
        <authorList>
            <person name="Kawai M."/>
            <person name="Futagami T."/>
            <person name="Toyoda A."/>
            <person name="Takaki Y."/>
            <person name="Nishi S."/>
            <person name="Hori S."/>
            <person name="Arai W."/>
            <person name="Tsubouchi T."/>
            <person name="Morono Y."/>
            <person name="Uchiyama I."/>
            <person name="Ito T."/>
            <person name="Fujiyama A."/>
            <person name="Inagaki F."/>
            <person name="Takami H."/>
        </authorList>
    </citation>
    <scope>NUCLEOTIDE SEQUENCE</scope>
    <source>
        <strain evidence="1">Expedition CK06-06</strain>
    </source>
</reference>
<dbReference type="AlphaFoldDB" id="X1EA57"/>
<gene>
    <name evidence="1" type="ORF">S01H4_67104</name>
</gene>
<organism evidence="1">
    <name type="scientific">marine sediment metagenome</name>
    <dbReference type="NCBI Taxonomy" id="412755"/>
    <lineage>
        <taxon>unclassified sequences</taxon>
        <taxon>metagenomes</taxon>
        <taxon>ecological metagenomes</taxon>
    </lineage>
</organism>
<protein>
    <submittedName>
        <fullName evidence="1">Uncharacterized protein</fullName>
    </submittedName>
</protein>
<comment type="caution">
    <text evidence="1">The sequence shown here is derived from an EMBL/GenBank/DDBJ whole genome shotgun (WGS) entry which is preliminary data.</text>
</comment>
<proteinExistence type="predicted"/>
<feature type="non-terminal residue" evidence="1">
    <location>
        <position position="1"/>
    </location>
</feature>
<dbReference type="EMBL" id="BART01041981">
    <property type="protein sequence ID" value="GAH30166.1"/>
    <property type="molecule type" value="Genomic_DNA"/>
</dbReference>
<evidence type="ECO:0000313" key="1">
    <source>
        <dbReference type="EMBL" id="GAH30166.1"/>
    </source>
</evidence>